<feature type="domain" description="Reverse transcriptase" evidence="1">
    <location>
        <begin position="1"/>
        <end position="131"/>
    </location>
</feature>
<dbReference type="PANTHER" id="PTHR19446">
    <property type="entry name" value="REVERSE TRANSCRIPTASES"/>
    <property type="match status" value="1"/>
</dbReference>
<dbReference type="InterPro" id="IPR043502">
    <property type="entry name" value="DNA/RNA_pol_sf"/>
</dbReference>
<sequence length="131" mass="15313">MLKILLNRLKPQAEKIIAEEQADFRPGRSTTEQIVNLRILCEKYLQHQQDLYHVFIDFKKAFDTVWHAALWATMRHFNINAKLIRMIQNLYDKATSAVYLNNSIGDWFRTTVGVRQGCVLSPSSTSSWREL</sequence>
<evidence type="ECO:0000313" key="3">
    <source>
        <dbReference type="Proteomes" id="UP001209878"/>
    </source>
</evidence>
<protein>
    <recommendedName>
        <fullName evidence="1">Reverse transcriptase domain-containing protein</fullName>
    </recommendedName>
</protein>
<name>A0AAD9UKW1_RIDPI</name>
<dbReference type="SUPFAM" id="SSF56672">
    <property type="entry name" value="DNA/RNA polymerases"/>
    <property type="match status" value="1"/>
</dbReference>
<proteinExistence type="predicted"/>
<evidence type="ECO:0000313" key="2">
    <source>
        <dbReference type="EMBL" id="KAK2193002.1"/>
    </source>
</evidence>
<dbReference type="PROSITE" id="PS50878">
    <property type="entry name" value="RT_POL"/>
    <property type="match status" value="1"/>
</dbReference>
<keyword evidence="3" id="KW-1185">Reference proteome</keyword>
<dbReference type="Pfam" id="PF00078">
    <property type="entry name" value="RVT_1"/>
    <property type="match status" value="1"/>
</dbReference>
<accession>A0AAD9UKW1</accession>
<comment type="caution">
    <text evidence="2">The sequence shown here is derived from an EMBL/GenBank/DDBJ whole genome shotgun (WGS) entry which is preliminary data.</text>
</comment>
<gene>
    <name evidence="2" type="ORF">NP493_18g00015</name>
</gene>
<reference evidence="2" key="1">
    <citation type="journal article" date="2023" name="Mol. Biol. Evol.">
        <title>Third-Generation Sequencing Reveals the Adaptive Role of the Epigenome in Three Deep-Sea Polychaetes.</title>
        <authorList>
            <person name="Perez M."/>
            <person name="Aroh O."/>
            <person name="Sun Y."/>
            <person name="Lan Y."/>
            <person name="Juniper S.K."/>
            <person name="Young C.R."/>
            <person name="Angers B."/>
            <person name="Qian P.Y."/>
        </authorList>
    </citation>
    <scope>NUCLEOTIDE SEQUENCE</scope>
    <source>
        <strain evidence="2">R07B-5</strain>
    </source>
</reference>
<organism evidence="2 3">
    <name type="scientific">Ridgeia piscesae</name>
    <name type="common">Tubeworm</name>
    <dbReference type="NCBI Taxonomy" id="27915"/>
    <lineage>
        <taxon>Eukaryota</taxon>
        <taxon>Metazoa</taxon>
        <taxon>Spiralia</taxon>
        <taxon>Lophotrochozoa</taxon>
        <taxon>Annelida</taxon>
        <taxon>Polychaeta</taxon>
        <taxon>Sedentaria</taxon>
        <taxon>Canalipalpata</taxon>
        <taxon>Sabellida</taxon>
        <taxon>Siboglinidae</taxon>
        <taxon>Ridgeia</taxon>
    </lineage>
</organism>
<dbReference type="EMBL" id="JAODUO010000018">
    <property type="protein sequence ID" value="KAK2193002.1"/>
    <property type="molecule type" value="Genomic_DNA"/>
</dbReference>
<evidence type="ECO:0000259" key="1">
    <source>
        <dbReference type="PROSITE" id="PS50878"/>
    </source>
</evidence>
<dbReference type="InterPro" id="IPR000477">
    <property type="entry name" value="RT_dom"/>
</dbReference>
<dbReference type="AlphaFoldDB" id="A0AAD9UKW1"/>
<dbReference type="Proteomes" id="UP001209878">
    <property type="component" value="Unassembled WGS sequence"/>
</dbReference>